<evidence type="ECO:0000313" key="2">
    <source>
        <dbReference type="Proteomes" id="UP001366060"/>
    </source>
</evidence>
<organism evidence="1 2">
    <name type="scientific">Psychromonas arctica</name>
    <dbReference type="NCBI Taxonomy" id="168275"/>
    <lineage>
        <taxon>Bacteria</taxon>
        <taxon>Pseudomonadati</taxon>
        <taxon>Pseudomonadota</taxon>
        <taxon>Gammaproteobacteria</taxon>
        <taxon>Alteromonadales</taxon>
        <taxon>Psychromonadaceae</taxon>
        <taxon>Psychromonas</taxon>
    </lineage>
</organism>
<gene>
    <name evidence="1" type="ORF">V6255_01260</name>
</gene>
<dbReference type="RefSeq" id="WP_341626514.1">
    <property type="nucleotide sequence ID" value="NZ_JBAKBA010000002.1"/>
</dbReference>
<comment type="caution">
    <text evidence="1">The sequence shown here is derived from an EMBL/GenBank/DDBJ whole genome shotgun (WGS) entry which is preliminary data.</text>
</comment>
<dbReference type="EMBL" id="JBAKBA010000002">
    <property type="protein sequence ID" value="MEL0657751.1"/>
    <property type="molecule type" value="Genomic_DNA"/>
</dbReference>
<reference evidence="1 2" key="1">
    <citation type="submission" date="2024-02" db="EMBL/GenBank/DDBJ databases">
        <title>Bacteria isolated from the canopy kelp, Nereocystis luetkeana.</title>
        <authorList>
            <person name="Pfister C.A."/>
            <person name="Younker I.T."/>
            <person name="Light S.H."/>
        </authorList>
    </citation>
    <scope>NUCLEOTIDE SEQUENCE [LARGE SCALE GENOMIC DNA]</scope>
    <source>
        <strain evidence="1 2">TI.2.07</strain>
    </source>
</reference>
<name>A0ABU9H7B0_9GAMM</name>
<proteinExistence type="predicted"/>
<evidence type="ECO:0000313" key="1">
    <source>
        <dbReference type="EMBL" id="MEL0657751.1"/>
    </source>
</evidence>
<dbReference type="Proteomes" id="UP001366060">
    <property type="component" value="Unassembled WGS sequence"/>
</dbReference>
<protein>
    <submittedName>
        <fullName evidence="1">Uncharacterized protein</fullName>
    </submittedName>
</protein>
<keyword evidence="2" id="KW-1185">Reference proteome</keyword>
<sequence>MEEEYYKNKTEGFSVVLEEGKKPESWFVSNADGIESQFEVNYLEKITEAVKATEELSKQDKTNIEEYINDNSDVVSEGIGRWLNESDLAGTVHSYLTEIFPNLPDLDYCANTLTEILLQIASLAS</sequence>
<accession>A0ABU9H7B0</accession>